<feature type="non-terminal residue" evidence="1">
    <location>
        <position position="1"/>
    </location>
</feature>
<name>A0A811UCN2_CERCA</name>
<protein>
    <submittedName>
        <fullName evidence="1">(Mediterranean fruit fly) hypothetical protein</fullName>
    </submittedName>
</protein>
<sequence>NEVRISSIRRLFSSRESLRLYRKRVPIVQIYPLSGFEKKVQNMPCRKFPGLENVEK</sequence>
<dbReference type="AlphaFoldDB" id="A0A811UCN2"/>
<accession>A0A811UCN2</accession>
<proteinExistence type="predicted"/>
<organism evidence="1 2">
    <name type="scientific">Ceratitis capitata</name>
    <name type="common">Mediterranean fruit fly</name>
    <name type="synonym">Tephritis capitata</name>
    <dbReference type="NCBI Taxonomy" id="7213"/>
    <lineage>
        <taxon>Eukaryota</taxon>
        <taxon>Metazoa</taxon>
        <taxon>Ecdysozoa</taxon>
        <taxon>Arthropoda</taxon>
        <taxon>Hexapoda</taxon>
        <taxon>Insecta</taxon>
        <taxon>Pterygota</taxon>
        <taxon>Neoptera</taxon>
        <taxon>Endopterygota</taxon>
        <taxon>Diptera</taxon>
        <taxon>Brachycera</taxon>
        <taxon>Muscomorpha</taxon>
        <taxon>Tephritoidea</taxon>
        <taxon>Tephritidae</taxon>
        <taxon>Ceratitis</taxon>
        <taxon>Ceratitis</taxon>
    </lineage>
</organism>
<dbReference type="EMBL" id="CAJHJT010000001">
    <property type="protein sequence ID" value="CAD6995205.1"/>
    <property type="molecule type" value="Genomic_DNA"/>
</dbReference>
<evidence type="ECO:0000313" key="2">
    <source>
        <dbReference type="Proteomes" id="UP000606786"/>
    </source>
</evidence>
<gene>
    <name evidence="1" type="ORF">CCAP1982_LOCUS3924</name>
</gene>
<evidence type="ECO:0000313" key="1">
    <source>
        <dbReference type="EMBL" id="CAD6995205.1"/>
    </source>
</evidence>
<reference evidence="1" key="1">
    <citation type="submission" date="2020-11" db="EMBL/GenBank/DDBJ databases">
        <authorList>
            <person name="Whitehead M."/>
        </authorList>
    </citation>
    <scope>NUCLEOTIDE SEQUENCE</scope>
    <source>
        <strain evidence="1">EGII</strain>
    </source>
</reference>
<keyword evidence="2" id="KW-1185">Reference proteome</keyword>
<comment type="caution">
    <text evidence="1">The sequence shown here is derived from an EMBL/GenBank/DDBJ whole genome shotgun (WGS) entry which is preliminary data.</text>
</comment>
<dbReference type="Proteomes" id="UP000606786">
    <property type="component" value="Unassembled WGS sequence"/>
</dbReference>